<organism evidence="2 3">
    <name type="scientific">Neosynechococcus sphagnicola sy1</name>
    <dbReference type="NCBI Taxonomy" id="1497020"/>
    <lineage>
        <taxon>Bacteria</taxon>
        <taxon>Bacillati</taxon>
        <taxon>Cyanobacteriota</taxon>
        <taxon>Cyanophyceae</taxon>
        <taxon>Neosynechococcales</taxon>
        <taxon>Neosynechococcaceae</taxon>
        <taxon>Neosynechococcus</taxon>
    </lineage>
</organism>
<keyword evidence="2" id="KW-0808">Transferase</keyword>
<dbReference type="CDD" id="cd00761">
    <property type="entry name" value="Glyco_tranf_GTA_type"/>
    <property type="match status" value="1"/>
</dbReference>
<dbReference type="OrthoDB" id="455644at2"/>
<dbReference type="GO" id="GO:0016740">
    <property type="term" value="F:transferase activity"/>
    <property type="evidence" value="ECO:0007669"/>
    <property type="project" value="UniProtKB-KW"/>
</dbReference>
<evidence type="ECO:0000259" key="1">
    <source>
        <dbReference type="Pfam" id="PF00535"/>
    </source>
</evidence>
<dbReference type="PANTHER" id="PTHR43685:SF2">
    <property type="entry name" value="GLYCOSYLTRANSFERASE 2-LIKE DOMAIN-CONTAINING PROTEIN"/>
    <property type="match status" value="1"/>
</dbReference>
<evidence type="ECO:0000313" key="2">
    <source>
        <dbReference type="EMBL" id="KGF72700.1"/>
    </source>
</evidence>
<name>A0A098TK40_9CYAN</name>
<dbReference type="Pfam" id="PF00535">
    <property type="entry name" value="Glycos_transf_2"/>
    <property type="match status" value="1"/>
</dbReference>
<dbReference type="AlphaFoldDB" id="A0A098TK40"/>
<dbReference type="InterPro" id="IPR001173">
    <property type="entry name" value="Glyco_trans_2-like"/>
</dbReference>
<accession>A0A098TK40</accession>
<evidence type="ECO:0000313" key="3">
    <source>
        <dbReference type="Proteomes" id="UP000030170"/>
    </source>
</evidence>
<dbReference type="InterPro" id="IPR029044">
    <property type="entry name" value="Nucleotide-diphossugar_trans"/>
</dbReference>
<dbReference type="Gene3D" id="3.90.550.10">
    <property type="entry name" value="Spore Coat Polysaccharide Biosynthesis Protein SpsA, Chain A"/>
    <property type="match status" value="1"/>
</dbReference>
<keyword evidence="3" id="KW-1185">Reference proteome</keyword>
<dbReference type="RefSeq" id="WP_036533140.1">
    <property type="nucleotide sequence ID" value="NZ_JJML01000020.1"/>
</dbReference>
<dbReference type="EMBL" id="JJML01000020">
    <property type="protein sequence ID" value="KGF72700.1"/>
    <property type="molecule type" value="Genomic_DNA"/>
</dbReference>
<proteinExistence type="predicted"/>
<dbReference type="SUPFAM" id="SSF53448">
    <property type="entry name" value="Nucleotide-diphospho-sugar transferases"/>
    <property type="match status" value="1"/>
</dbReference>
<dbReference type="STRING" id="1497020.DO97_06710"/>
<gene>
    <name evidence="2" type="ORF">DO97_06710</name>
</gene>
<comment type="caution">
    <text evidence="2">The sequence shown here is derived from an EMBL/GenBank/DDBJ whole genome shotgun (WGS) entry which is preliminary data.</text>
</comment>
<reference evidence="2 3" key="1">
    <citation type="journal article" date="2014" name="Mol. Ecol.">
        <title>Evolution of Synechococcus.</title>
        <authorList>
            <person name="Dvorak P."/>
            <person name="Casamatta D."/>
            <person name="Hasler P."/>
            <person name="Poulickova A."/>
            <person name="Ondrej V."/>
            <person name="Sanges R."/>
        </authorList>
    </citation>
    <scope>NUCLEOTIDE SEQUENCE [LARGE SCALE GENOMIC DNA]</scope>
    <source>
        <strain evidence="2 3">CAUP A 1101</strain>
    </source>
</reference>
<protein>
    <submittedName>
        <fullName evidence="2">Glucosyl transferase</fullName>
    </submittedName>
</protein>
<dbReference type="InterPro" id="IPR050834">
    <property type="entry name" value="Glycosyltransf_2"/>
</dbReference>
<sequence>MAKVSVVIPVYRVEKYISETVKSVLQQTFTDFEVLIIDDESPDSSIEICQSFSDPRIKIIHQENRGLSGARNTGIRHSVGEYIAFLDSDDVWLPEKLEKHLRHLESSPEVGLSFCRSAFIDESGQFLGTYQMPQLKDIETAYLLCRNPVGNGSAPVIRKSVLEEIKFFNDHRGSMEDYYFDEQFRQSEDIECWIRISILTNWKIEGIPDVLTLYRVNSGGLSANYFKQLDSWENVIKKTRSYAPDLIAKWENKARAYQLRYLARRAVRSQDGAMAIRLFNRAIATHWQITFEEPRRTILTGLAAYLLWLLPRPFYQGMERWAMRRAGVNQARRISREQSQESSSRA</sequence>
<dbReference type="PANTHER" id="PTHR43685">
    <property type="entry name" value="GLYCOSYLTRANSFERASE"/>
    <property type="match status" value="1"/>
</dbReference>
<feature type="domain" description="Glycosyltransferase 2-like" evidence="1">
    <location>
        <begin position="5"/>
        <end position="165"/>
    </location>
</feature>
<dbReference type="Proteomes" id="UP000030170">
    <property type="component" value="Unassembled WGS sequence"/>
</dbReference>